<protein>
    <submittedName>
        <fullName evidence="1">Uncharacterized protein</fullName>
    </submittedName>
</protein>
<dbReference type="EMBL" id="CAJJDM010000170">
    <property type="protein sequence ID" value="CAD8115258.1"/>
    <property type="molecule type" value="Genomic_DNA"/>
</dbReference>
<keyword evidence="2" id="KW-1185">Reference proteome</keyword>
<reference evidence="1" key="1">
    <citation type="submission" date="2021-01" db="EMBL/GenBank/DDBJ databases">
        <authorList>
            <consortium name="Genoscope - CEA"/>
            <person name="William W."/>
        </authorList>
    </citation>
    <scope>NUCLEOTIDE SEQUENCE</scope>
</reference>
<evidence type="ECO:0000313" key="1">
    <source>
        <dbReference type="EMBL" id="CAD8115258.1"/>
    </source>
</evidence>
<accession>A0A8S1QGX7</accession>
<gene>
    <name evidence="1" type="ORF">PPRIM_AZ9-3.1.T1630064</name>
</gene>
<sequence length="162" mass="19030">MSKIFTFSNVNSIKDTNSICSKRNFQVFQKYIENKLKKSTNLDQSKSSYLDQRLDSCKSNKEYLQRKSQPSLKRFDLRSHRLTQSEKSLTSILINKQREKNNIKGSNSRPSSIHKKVSFQNLVLVIDTDVGIKKREKLIEKESKLRNGYFFNSNQIRVQMML</sequence>
<dbReference type="OMA" id="DQSKSSY"/>
<dbReference type="Proteomes" id="UP000688137">
    <property type="component" value="Unassembled WGS sequence"/>
</dbReference>
<comment type="caution">
    <text evidence="1">The sequence shown here is derived from an EMBL/GenBank/DDBJ whole genome shotgun (WGS) entry which is preliminary data.</text>
</comment>
<evidence type="ECO:0000313" key="2">
    <source>
        <dbReference type="Proteomes" id="UP000688137"/>
    </source>
</evidence>
<name>A0A8S1QGX7_PARPR</name>
<dbReference type="AlphaFoldDB" id="A0A8S1QGX7"/>
<proteinExistence type="predicted"/>
<organism evidence="1 2">
    <name type="scientific">Paramecium primaurelia</name>
    <dbReference type="NCBI Taxonomy" id="5886"/>
    <lineage>
        <taxon>Eukaryota</taxon>
        <taxon>Sar</taxon>
        <taxon>Alveolata</taxon>
        <taxon>Ciliophora</taxon>
        <taxon>Intramacronucleata</taxon>
        <taxon>Oligohymenophorea</taxon>
        <taxon>Peniculida</taxon>
        <taxon>Parameciidae</taxon>
        <taxon>Paramecium</taxon>
    </lineage>
</organism>